<evidence type="ECO:0000256" key="1">
    <source>
        <dbReference type="SAM" id="Coils"/>
    </source>
</evidence>
<evidence type="ECO:0008006" key="6">
    <source>
        <dbReference type="Google" id="ProtNLM"/>
    </source>
</evidence>
<comment type="caution">
    <text evidence="4">The sequence shown here is derived from an EMBL/GenBank/DDBJ whole genome shotgun (WGS) entry which is preliminary data.</text>
</comment>
<dbReference type="PATRIC" id="fig|1457173.3.peg.3352"/>
<protein>
    <recommendedName>
        <fullName evidence="6">Phage tail tape measure protein</fullName>
    </recommendedName>
</protein>
<accession>A0A014MKZ4</accession>
<dbReference type="InterPro" id="IPR006431">
    <property type="entry name" value="Phage_tape_meas_C"/>
</dbReference>
<dbReference type="Pfam" id="PF06791">
    <property type="entry name" value="TMP_2"/>
    <property type="match status" value="1"/>
</dbReference>
<keyword evidence="5" id="KW-1185">Reference proteome</keyword>
<dbReference type="EMBL" id="JBOK01000027">
    <property type="protein sequence ID" value="EXU78759.1"/>
    <property type="molecule type" value="Genomic_DNA"/>
</dbReference>
<evidence type="ECO:0000313" key="4">
    <source>
        <dbReference type="EMBL" id="EXU78759.1"/>
    </source>
</evidence>
<keyword evidence="1" id="KW-0175">Coiled coil</keyword>
<feature type="domain" description="Bacteriophage tail tape measure N-terminal" evidence="2">
    <location>
        <begin position="93"/>
        <end position="293"/>
    </location>
</feature>
<sequence>MAQDVAQAGRQAAGGLSPLNAGAAAAGATMSRAEKSMVASIQRATAALQSGGKAGADYYEILAKQRGLGADVLAPYIRQLREAEAAQAALNRTAGMSDKATAAAMRGVPAQFTDILVSLQGGQNPLTVLLQQGGQLKDMFGGAGMAARALGGYILGLLNPLSVTAAAVAVLGVAYYQGSKEADRFAEAIVMTGNAAGTTVGQLATMAQELDGRGFTQGAAAAALAEIAATGRVARDSIAGVAEVALRLERDAGIPVQETVKHFEELGKSPVEASLKLTEQYRYLTAEVYQQIKALQDQGRELEAANLAQQTFASAMADRTTQMVDRLGIFERAWRAVGKAASEAWDNMRGVGRSTTIQEQLKAAKDELEKGADGRLDFFWNPRKRQLQKLIGDLQAQVDAEDLNAWGEAERNRIQQAGIKAAEAVAKANDQARTKLEQMNAELGAYRKNIEAIRKADPNSALLNPAEIAKAEAAIREKYKEKDKKTPGFGAERRLDLSSIQSAMREELAMLDQQQRALDLRRQAGLMSEVDYYAQKRALIEQASGVETKALQEQIQRLESEKVKGKEALEVQRQLGETRAKLAIKEIEAKNRLMAVDQEANTAIARQEAALQSLASTHRVYLEQLDKQAQRTVSTAWMGDKDRQRAQGAWAIEDRYLAEQRRLEDQRMFTPNLSQEQSAQIEMRLQLLQTEKARELQLYQQTYMQLDQMQSQWSLGAGQALQNYADQAANVAGQVGSVFTRAFQGMEDALVTFISTGKLSFSDLANSIVADITRIIIKQQISNAIGVAGSSGAGGGWLGSLIGAGIGLFGGTSAVASAASALPGDALDNFIGLKGLATGGYTGDGGKYEPKGIVHGGEFVINAASTRKLGLAYLSRLNGYANGGFVGPGSPPDGPSSASSPRVLQVIVQMPQQGATRETAMQFGRTAGRQMQVAMSRNG</sequence>
<feature type="domain" description="Bacteriophage tail tape measure C-terminal" evidence="3">
    <location>
        <begin position="712"/>
        <end position="785"/>
    </location>
</feature>
<dbReference type="NCBIfam" id="TIGR01541">
    <property type="entry name" value="tape_meas_lam_C"/>
    <property type="match status" value="1"/>
</dbReference>
<dbReference type="Proteomes" id="UP000020766">
    <property type="component" value="Unassembled WGS sequence"/>
</dbReference>
<evidence type="ECO:0000259" key="3">
    <source>
        <dbReference type="Pfam" id="PF09718"/>
    </source>
</evidence>
<dbReference type="Pfam" id="PF09718">
    <property type="entry name" value="Tape_meas_lam_C"/>
    <property type="match status" value="1"/>
</dbReference>
<gene>
    <name evidence="4" type="ORF">AX13_09725</name>
</gene>
<organism evidence="4 5">
    <name type="scientific">Comamonas aquatica DA1877</name>
    <dbReference type="NCBI Taxonomy" id="1457173"/>
    <lineage>
        <taxon>Bacteria</taxon>
        <taxon>Pseudomonadati</taxon>
        <taxon>Pseudomonadota</taxon>
        <taxon>Betaproteobacteria</taxon>
        <taxon>Burkholderiales</taxon>
        <taxon>Comamonadaceae</taxon>
        <taxon>Comamonas</taxon>
    </lineage>
</organism>
<evidence type="ECO:0000313" key="5">
    <source>
        <dbReference type="Proteomes" id="UP000020766"/>
    </source>
</evidence>
<name>A0A014MKZ4_9BURK</name>
<feature type="coiled-coil region" evidence="1">
    <location>
        <begin position="422"/>
        <end position="456"/>
    </location>
</feature>
<dbReference type="InterPro" id="IPR009628">
    <property type="entry name" value="Phage_tape_measure_N"/>
</dbReference>
<evidence type="ECO:0000259" key="2">
    <source>
        <dbReference type="Pfam" id="PF06791"/>
    </source>
</evidence>
<dbReference type="AlphaFoldDB" id="A0A014MKZ4"/>
<proteinExistence type="predicted"/>
<reference evidence="4 5" key="1">
    <citation type="submission" date="2014-01" db="EMBL/GenBank/DDBJ databases">
        <title>Interspecies Systems Biology Uncovers Metabolites Affecting C. elegans Gene Expression and Life History Traits.</title>
        <authorList>
            <person name="Watson E."/>
            <person name="Macneil L.T."/>
            <person name="Ritter A.D."/>
            <person name="Yilmaz L.S."/>
            <person name="Rosebrock A.P."/>
            <person name="Caudy A.A."/>
            <person name="Walhout A.J."/>
        </authorList>
    </citation>
    <scope>NUCLEOTIDE SEQUENCE [LARGE SCALE GENOMIC DNA]</scope>
    <source>
        <strain evidence="4 5">DA1877</strain>
    </source>
</reference>